<organism evidence="2 3">
    <name type="scientific">Aureobasidium mustum</name>
    <dbReference type="NCBI Taxonomy" id="2773714"/>
    <lineage>
        <taxon>Eukaryota</taxon>
        <taxon>Fungi</taxon>
        <taxon>Dikarya</taxon>
        <taxon>Ascomycota</taxon>
        <taxon>Pezizomycotina</taxon>
        <taxon>Dothideomycetes</taxon>
        <taxon>Dothideomycetidae</taxon>
        <taxon>Dothideales</taxon>
        <taxon>Saccotheciaceae</taxon>
        <taxon>Aureobasidium</taxon>
    </lineage>
</organism>
<accession>A0A9N8JKJ6</accession>
<protein>
    <recommendedName>
        <fullName evidence="4">Integral membrane protein</fullName>
    </recommendedName>
</protein>
<evidence type="ECO:0008006" key="4">
    <source>
        <dbReference type="Google" id="ProtNLM"/>
    </source>
</evidence>
<dbReference type="OrthoDB" id="3936451at2759"/>
<keyword evidence="3" id="KW-1185">Reference proteome</keyword>
<keyword evidence="1" id="KW-1133">Transmembrane helix</keyword>
<evidence type="ECO:0000313" key="3">
    <source>
        <dbReference type="Proteomes" id="UP000714618"/>
    </source>
</evidence>
<evidence type="ECO:0000313" key="2">
    <source>
        <dbReference type="EMBL" id="CAD0086754.1"/>
    </source>
</evidence>
<keyword evidence="1" id="KW-0472">Membrane</keyword>
<gene>
    <name evidence="2" type="ORF">AWRI4233_LOCUS1043</name>
</gene>
<feature type="transmembrane region" description="Helical" evidence="1">
    <location>
        <begin position="61"/>
        <end position="81"/>
    </location>
</feature>
<name>A0A9N8JKJ6_9PEZI</name>
<keyword evidence="1" id="KW-0812">Transmembrane</keyword>
<dbReference type="AlphaFoldDB" id="A0A9N8JKJ6"/>
<feature type="transmembrane region" description="Helical" evidence="1">
    <location>
        <begin position="28"/>
        <end position="49"/>
    </location>
</feature>
<reference evidence="2" key="1">
    <citation type="submission" date="2020-06" db="EMBL/GenBank/DDBJ databases">
        <authorList>
            <person name="Onetto C."/>
        </authorList>
    </citation>
    <scope>NUCLEOTIDE SEQUENCE</scope>
</reference>
<sequence length="123" mass="13564">MAASLGVTEMDVAEVSRMLALKHTLLPMFQVSIAFLVLAWVAVSLRVYVRASVLRSFHWDDWLILLTLCVFSACCACLIAIEHIELSGTASTALTNGFKAQFGVIDTIFGVRYRRSSTYVEAS</sequence>
<dbReference type="EMBL" id="CAIJEO010000002">
    <property type="protein sequence ID" value="CAD0086754.1"/>
    <property type="molecule type" value="Genomic_DNA"/>
</dbReference>
<comment type="caution">
    <text evidence="2">The sequence shown here is derived from an EMBL/GenBank/DDBJ whole genome shotgun (WGS) entry which is preliminary data.</text>
</comment>
<proteinExistence type="predicted"/>
<dbReference type="Proteomes" id="UP000714618">
    <property type="component" value="Unassembled WGS sequence"/>
</dbReference>
<evidence type="ECO:0000256" key="1">
    <source>
        <dbReference type="SAM" id="Phobius"/>
    </source>
</evidence>